<dbReference type="RefSeq" id="WP_164361509.1">
    <property type="nucleotide sequence ID" value="NZ_CP066776.1"/>
</dbReference>
<dbReference type="PROSITE" id="PS01124">
    <property type="entry name" value="HTH_ARAC_FAMILY_2"/>
    <property type="match status" value="1"/>
</dbReference>
<dbReference type="AlphaFoldDB" id="A0A6B3L4D6"/>
<feature type="region of interest" description="Disordered" evidence="4">
    <location>
        <begin position="265"/>
        <end position="286"/>
    </location>
</feature>
<evidence type="ECO:0000256" key="3">
    <source>
        <dbReference type="ARBA" id="ARBA00023163"/>
    </source>
</evidence>
<keyword evidence="1" id="KW-0805">Transcription regulation</keyword>
<proteinExistence type="predicted"/>
<dbReference type="SMART" id="SM00342">
    <property type="entry name" value="HTH_ARAC"/>
    <property type="match status" value="1"/>
</dbReference>
<evidence type="ECO:0000313" key="6">
    <source>
        <dbReference type="Proteomes" id="UP000475117"/>
    </source>
</evidence>
<keyword evidence="2" id="KW-0238">DNA-binding</keyword>
<reference evidence="5 6" key="1">
    <citation type="submission" date="2020-12" db="EMBL/GenBank/DDBJ databases">
        <title>Sulforoseuscoccus oceanibium gen. nov., sp. nov., a representative of the phylum Verrucomicrobia with special cytoplasmic membrane, and proposal of Sulforoseuscoccusaceae fam. nov.</title>
        <authorList>
            <person name="Xi F."/>
        </authorList>
    </citation>
    <scope>NUCLEOTIDE SEQUENCE [LARGE SCALE GENOMIC DNA]</scope>
    <source>
        <strain evidence="5 6">T37</strain>
    </source>
</reference>
<name>A0A6B3L4D6_9BACT</name>
<feature type="region of interest" description="Disordered" evidence="4">
    <location>
        <begin position="382"/>
        <end position="401"/>
    </location>
</feature>
<dbReference type="GO" id="GO:0003700">
    <property type="term" value="F:DNA-binding transcription factor activity"/>
    <property type="evidence" value="ECO:0007669"/>
    <property type="project" value="InterPro"/>
</dbReference>
<dbReference type="InterPro" id="IPR028082">
    <property type="entry name" value="Peripla_BP_I"/>
</dbReference>
<dbReference type="InterPro" id="IPR018060">
    <property type="entry name" value="HTH_AraC"/>
</dbReference>
<dbReference type="Gene3D" id="3.40.50.2300">
    <property type="match status" value="2"/>
</dbReference>
<dbReference type="Gene3D" id="1.10.10.60">
    <property type="entry name" value="Homeodomain-like"/>
    <property type="match status" value="1"/>
</dbReference>
<evidence type="ECO:0000256" key="2">
    <source>
        <dbReference type="ARBA" id="ARBA00023125"/>
    </source>
</evidence>
<keyword evidence="6" id="KW-1185">Reference proteome</keyword>
<evidence type="ECO:0000256" key="1">
    <source>
        <dbReference type="ARBA" id="ARBA00023015"/>
    </source>
</evidence>
<dbReference type="InterPro" id="IPR009057">
    <property type="entry name" value="Homeodomain-like_sf"/>
</dbReference>
<dbReference type="EMBL" id="CP066776">
    <property type="protein sequence ID" value="QQL46320.1"/>
    <property type="molecule type" value="Genomic_DNA"/>
</dbReference>
<evidence type="ECO:0000256" key="4">
    <source>
        <dbReference type="SAM" id="MobiDB-lite"/>
    </source>
</evidence>
<dbReference type="KEGG" id="soa:G3M56_007035"/>
<dbReference type="SUPFAM" id="SSF53822">
    <property type="entry name" value="Periplasmic binding protein-like I"/>
    <property type="match status" value="1"/>
</dbReference>
<evidence type="ECO:0000313" key="5">
    <source>
        <dbReference type="EMBL" id="QQL46320.1"/>
    </source>
</evidence>
<dbReference type="SUPFAM" id="SSF46689">
    <property type="entry name" value="Homeodomain-like"/>
    <property type="match status" value="1"/>
</dbReference>
<dbReference type="GO" id="GO:0000976">
    <property type="term" value="F:transcription cis-regulatory region binding"/>
    <property type="evidence" value="ECO:0007669"/>
    <property type="project" value="TreeGrafter"/>
</dbReference>
<gene>
    <name evidence="5" type="ORF">G3M56_007035</name>
</gene>
<keyword evidence="3" id="KW-0804">Transcription</keyword>
<dbReference type="Pfam" id="PF13377">
    <property type="entry name" value="Peripla_BP_3"/>
    <property type="match status" value="1"/>
</dbReference>
<protein>
    <submittedName>
        <fullName evidence="5">Substrate-binding domain-containing protein</fullName>
    </submittedName>
</protein>
<dbReference type="PANTHER" id="PTHR30146:SF24">
    <property type="entry name" value="XYLOSE OPERON REGULATORY PROTEIN"/>
    <property type="match status" value="1"/>
</dbReference>
<dbReference type="Proteomes" id="UP000475117">
    <property type="component" value="Chromosome"/>
</dbReference>
<dbReference type="PANTHER" id="PTHR30146">
    <property type="entry name" value="LACI-RELATED TRANSCRIPTIONAL REPRESSOR"/>
    <property type="match status" value="1"/>
</dbReference>
<dbReference type="InterPro" id="IPR046335">
    <property type="entry name" value="LacI/GalR-like_sensor"/>
</dbReference>
<organism evidence="5 6">
    <name type="scientific">Sulfuriroseicoccus oceanibius</name>
    <dbReference type="NCBI Taxonomy" id="2707525"/>
    <lineage>
        <taxon>Bacteria</taxon>
        <taxon>Pseudomonadati</taxon>
        <taxon>Verrucomicrobiota</taxon>
        <taxon>Verrucomicrobiia</taxon>
        <taxon>Verrucomicrobiales</taxon>
        <taxon>Verrucomicrobiaceae</taxon>
        <taxon>Sulfuriroseicoccus</taxon>
    </lineage>
</organism>
<accession>A0A6B3L4D6</accession>
<sequence length="401" mass="44366">MPTRPIIGLRLPPHSGSTAIRILEGVAEFAREHGAWQLTTESLTSAELEPTQIGVGWQGHGVILYRATEAELDDFAQRGIAVVLLSTEGPDHDFPRVLPDNQEAGKLAARELLGLGLSSFAFVSRREMTSYTSGYEPAFRYYARERLAGFKAELQRHGHSPSVHYLPDVMREPGETWQSLEASMASLLTQLPHRTGLFAVDDMLANVALRAAGREGIIVPDAISVISFGDDPFLCHASTPSLTSIGYPAHTIGYKAAHLLAEQMEHGPNDHSSPRVPPDPVTTRESTAPLAIDDPETARLVRWIREMAPNHPIQVADLEKESDWSLSTIKQRIKSHLGHGPKTEIKRVRLTHLTTLIQDSEKSLGEIAAAMRFSSAHEMSRFFQRETGESPTSYRSRNRNH</sequence>
<dbReference type="Pfam" id="PF12833">
    <property type="entry name" value="HTH_18"/>
    <property type="match status" value="1"/>
</dbReference>